<proteinExistence type="predicted"/>
<dbReference type="RefSeq" id="WP_047259567.1">
    <property type="nucleotide sequence ID" value="NZ_CP011546.1"/>
</dbReference>
<sequence>MTIRSDFQPTVDEFIDDLHEFATGSYLVEGETEFWEQPFDPVALPELKRLLERLLDGLDALPADAPADILVTLVSQEVTALEEFNERHDGAVIEPEEWATIRELIANAAAETGATEDALAELDNLEF</sequence>
<accession>A0A0G3HGN5</accession>
<dbReference type="PATRIC" id="fig|1072256.5.peg.1090"/>
<dbReference type="EMBL" id="CP011546">
    <property type="protein sequence ID" value="AKK11098.1"/>
    <property type="molecule type" value="Genomic_DNA"/>
</dbReference>
<dbReference type="OrthoDB" id="4420002at2"/>
<dbReference type="STRING" id="1072256.CUTER_05505"/>
<reference evidence="1 2" key="1">
    <citation type="journal article" date="2015" name="Genome Announc.">
        <title>Virulence Factor Genes Detected in the Complete Genome Sequence of Corynebacterium uterequi DSM 45634, Isolated from the Uterus of a Maiden Mare.</title>
        <authorList>
            <person name="Ruckert C."/>
            <person name="Kriete M."/>
            <person name="Jaenicke S."/>
            <person name="Winkler A."/>
            <person name="Tauch A."/>
        </authorList>
    </citation>
    <scope>NUCLEOTIDE SEQUENCE [LARGE SCALE GENOMIC DNA]</scope>
    <source>
        <strain evidence="1 2">DSM 45634</strain>
    </source>
</reference>
<dbReference type="KEGG" id="cut:CUTER_05505"/>
<protein>
    <submittedName>
        <fullName evidence="1">Uncharacterized protein</fullName>
    </submittedName>
</protein>
<organism evidence="1 2">
    <name type="scientific">Corynebacterium uterequi</name>
    <dbReference type="NCBI Taxonomy" id="1072256"/>
    <lineage>
        <taxon>Bacteria</taxon>
        <taxon>Bacillati</taxon>
        <taxon>Actinomycetota</taxon>
        <taxon>Actinomycetes</taxon>
        <taxon>Mycobacteriales</taxon>
        <taxon>Corynebacteriaceae</taxon>
        <taxon>Corynebacterium</taxon>
    </lineage>
</organism>
<evidence type="ECO:0000313" key="2">
    <source>
        <dbReference type="Proteomes" id="UP000035548"/>
    </source>
</evidence>
<dbReference type="AlphaFoldDB" id="A0A0G3HGN5"/>
<gene>
    <name evidence="1" type="ORF">CUTER_05505</name>
</gene>
<dbReference type="Proteomes" id="UP000035548">
    <property type="component" value="Chromosome"/>
</dbReference>
<keyword evidence="2" id="KW-1185">Reference proteome</keyword>
<name>A0A0G3HGN5_9CORY</name>
<evidence type="ECO:0000313" key="1">
    <source>
        <dbReference type="EMBL" id="AKK11098.1"/>
    </source>
</evidence>
<reference evidence="2" key="2">
    <citation type="submission" date="2015-05" db="EMBL/GenBank/DDBJ databases">
        <title>Complete genome sequence of Corynebacterium uterequi DSM 45634, isolated from the uterus of a maiden mare.</title>
        <authorList>
            <person name="Ruckert C."/>
            <person name="Albersmeier A."/>
            <person name="Winkler A."/>
            <person name="Tauch A."/>
        </authorList>
    </citation>
    <scope>NUCLEOTIDE SEQUENCE [LARGE SCALE GENOMIC DNA]</scope>
    <source>
        <strain evidence="2">DSM 45634</strain>
    </source>
</reference>